<name>A0A426WZ66_ENSVE</name>
<dbReference type="GO" id="GO:0016020">
    <property type="term" value="C:membrane"/>
    <property type="evidence" value="ECO:0007669"/>
    <property type="project" value="UniProtKB-SubCell"/>
</dbReference>
<comment type="caution">
    <text evidence="8">The sequence shown here is derived from an EMBL/GenBank/DDBJ whole genome shotgun (WGS) entry which is preliminary data.</text>
</comment>
<reference evidence="8 9" key="1">
    <citation type="journal article" date="2014" name="Agronomy (Basel)">
        <title>A Draft Genome Sequence for Ensete ventricosum, the Drought-Tolerant Tree Against Hunger.</title>
        <authorList>
            <person name="Harrison J."/>
            <person name="Moore K.A."/>
            <person name="Paszkiewicz K."/>
            <person name="Jones T."/>
            <person name="Grant M."/>
            <person name="Ambacheew D."/>
            <person name="Muzemil S."/>
            <person name="Studholme D.J."/>
        </authorList>
    </citation>
    <scope>NUCLEOTIDE SEQUENCE [LARGE SCALE GENOMIC DNA]</scope>
</reference>
<dbReference type="InterPro" id="IPR005828">
    <property type="entry name" value="MFS_sugar_transport-like"/>
</dbReference>
<keyword evidence="4 7" id="KW-0812">Transmembrane</keyword>
<evidence type="ECO:0000256" key="3">
    <source>
        <dbReference type="ARBA" id="ARBA00022448"/>
    </source>
</evidence>
<evidence type="ECO:0000256" key="5">
    <source>
        <dbReference type="ARBA" id="ARBA00022989"/>
    </source>
</evidence>
<evidence type="ECO:0000313" key="8">
    <source>
        <dbReference type="EMBL" id="RRT32452.1"/>
    </source>
</evidence>
<comment type="similarity">
    <text evidence="2">Belongs to the major facilitator superfamily. Sugar transporter (TC 2.A.1.1) family.</text>
</comment>
<evidence type="ECO:0000256" key="1">
    <source>
        <dbReference type="ARBA" id="ARBA00004370"/>
    </source>
</evidence>
<protein>
    <submittedName>
        <fullName evidence="8">Uncharacterized protein</fullName>
    </submittedName>
</protein>
<dbReference type="Proteomes" id="UP000287651">
    <property type="component" value="Unassembled WGS sequence"/>
</dbReference>
<keyword evidence="6 7" id="KW-0472">Membrane</keyword>
<dbReference type="Gene3D" id="1.20.1250.20">
    <property type="entry name" value="MFS general substrate transporter like domains"/>
    <property type="match status" value="1"/>
</dbReference>
<dbReference type="InterPro" id="IPR036259">
    <property type="entry name" value="MFS_trans_sf"/>
</dbReference>
<dbReference type="GO" id="GO:0015144">
    <property type="term" value="F:carbohydrate transmembrane transporter activity"/>
    <property type="evidence" value="ECO:0007669"/>
    <property type="project" value="InterPro"/>
</dbReference>
<evidence type="ECO:0000256" key="6">
    <source>
        <dbReference type="ARBA" id="ARBA00023136"/>
    </source>
</evidence>
<feature type="transmembrane region" description="Helical" evidence="7">
    <location>
        <begin position="168"/>
        <end position="185"/>
    </location>
</feature>
<keyword evidence="3" id="KW-0813">Transport</keyword>
<evidence type="ECO:0000256" key="4">
    <source>
        <dbReference type="ARBA" id="ARBA00022692"/>
    </source>
</evidence>
<dbReference type="EMBL" id="AMZH03031994">
    <property type="protein sequence ID" value="RRT32452.1"/>
    <property type="molecule type" value="Genomic_DNA"/>
</dbReference>
<evidence type="ECO:0000256" key="2">
    <source>
        <dbReference type="ARBA" id="ARBA00010992"/>
    </source>
</evidence>
<gene>
    <name evidence="8" type="ORF">B296_00058948</name>
</gene>
<dbReference type="InterPro" id="IPR045262">
    <property type="entry name" value="STP/PLT_plant"/>
</dbReference>
<proteinExistence type="inferred from homology"/>
<accession>A0A426WZ66</accession>
<sequence length="203" mass="23870">MTSTRSTRTWWRPARSKKTIEHPRSNIIMQREYGPQLTMPVLIPFFQQPTGINVIMFYAPVSFETVGFGDDASLPRAHRDHWPPIFLLVVGCRRPDCTGRGRQLAEDICERQEPLLVHLCRCCFRMVMAVLLAGWCPREIFPSEIRKAGRSITVSCNMLFTFITDEDGFWVLIMTLFIAFFLPRRRRRRQMPMRRMSTLETWI</sequence>
<evidence type="ECO:0000313" key="9">
    <source>
        <dbReference type="Proteomes" id="UP000287651"/>
    </source>
</evidence>
<dbReference type="PANTHER" id="PTHR23500:SF574">
    <property type="entry name" value="SUGAR TRANSPORT PROTEIN 1"/>
    <property type="match status" value="1"/>
</dbReference>
<dbReference type="PANTHER" id="PTHR23500">
    <property type="entry name" value="SOLUTE CARRIER FAMILY 2, FACILITATED GLUCOSE TRANSPORTER"/>
    <property type="match status" value="1"/>
</dbReference>
<keyword evidence="5 7" id="KW-1133">Transmembrane helix</keyword>
<dbReference type="AlphaFoldDB" id="A0A426WZ66"/>
<comment type="subcellular location">
    <subcellularLocation>
        <location evidence="1">Membrane</location>
    </subcellularLocation>
</comment>
<evidence type="ECO:0000256" key="7">
    <source>
        <dbReference type="SAM" id="Phobius"/>
    </source>
</evidence>
<organism evidence="8 9">
    <name type="scientific">Ensete ventricosum</name>
    <name type="common">Abyssinian banana</name>
    <name type="synonym">Musa ensete</name>
    <dbReference type="NCBI Taxonomy" id="4639"/>
    <lineage>
        <taxon>Eukaryota</taxon>
        <taxon>Viridiplantae</taxon>
        <taxon>Streptophyta</taxon>
        <taxon>Embryophyta</taxon>
        <taxon>Tracheophyta</taxon>
        <taxon>Spermatophyta</taxon>
        <taxon>Magnoliopsida</taxon>
        <taxon>Liliopsida</taxon>
        <taxon>Zingiberales</taxon>
        <taxon>Musaceae</taxon>
        <taxon>Ensete</taxon>
    </lineage>
</organism>
<dbReference type="Pfam" id="PF00083">
    <property type="entry name" value="Sugar_tr"/>
    <property type="match status" value="1"/>
</dbReference>